<protein>
    <submittedName>
        <fullName evidence="7">MBL fold metallo-hydrolase</fullName>
    </submittedName>
</protein>
<dbReference type="InterPro" id="IPR036866">
    <property type="entry name" value="RibonucZ/Hydroxyglut_hydro"/>
</dbReference>
<proteinExistence type="inferred from homology"/>
<keyword evidence="5" id="KW-0732">Signal</keyword>
<feature type="signal peptide" evidence="5">
    <location>
        <begin position="1"/>
        <end position="29"/>
    </location>
</feature>
<keyword evidence="3 7" id="KW-0378">Hydrolase</keyword>
<dbReference type="EMBL" id="WWCU01000002">
    <property type="protein sequence ID" value="MYN06146.1"/>
    <property type="molecule type" value="Genomic_DNA"/>
</dbReference>
<dbReference type="PANTHER" id="PTHR42978:SF6">
    <property type="entry name" value="QUORUM-QUENCHING LACTONASE YTNP-RELATED"/>
    <property type="match status" value="1"/>
</dbReference>
<gene>
    <name evidence="7" type="ORF">GTP77_02220</name>
</gene>
<dbReference type="InterPro" id="IPR051013">
    <property type="entry name" value="MBL_superfamily_lactonases"/>
</dbReference>
<evidence type="ECO:0000313" key="8">
    <source>
        <dbReference type="Proteomes" id="UP000450676"/>
    </source>
</evidence>
<dbReference type="GO" id="GO:0016787">
    <property type="term" value="F:hydrolase activity"/>
    <property type="evidence" value="ECO:0007669"/>
    <property type="project" value="UniProtKB-KW"/>
</dbReference>
<evidence type="ECO:0000313" key="7">
    <source>
        <dbReference type="EMBL" id="MYN06146.1"/>
    </source>
</evidence>
<accession>A0A7X4KLJ7</accession>
<dbReference type="PANTHER" id="PTHR42978">
    <property type="entry name" value="QUORUM-QUENCHING LACTONASE YTNP-RELATED-RELATED"/>
    <property type="match status" value="1"/>
</dbReference>
<dbReference type="Gene3D" id="3.60.15.10">
    <property type="entry name" value="Ribonuclease Z/Hydroxyacylglutathione hydrolase-like"/>
    <property type="match status" value="1"/>
</dbReference>
<evidence type="ECO:0000259" key="6">
    <source>
        <dbReference type="SMART" id="SM00849"/>
    </source>
</evidence>
<evidence type="ECO:0000256" key="3">
    <source>
        <dbReference type="ARBA" id="ARBA00022801"/>
    </source>
</evidence>
<dbReference type="CDD" id="cd07720">
    <property type="entry name" value="OPHC2-like_MBL-fold"/>
    <property type="match status" value="1"/>
</dbReference>
<name>A0A7X4KLJ7_9BURK</name>
<dbReference type="InterPro" id="IPR001279">
    <property type="entry name" value="Metallo-B-lactamas"/>
</dbReference>
<evidence type="ECO:0000256" key="1">
    <source>
        <dbReference type="ARBA" id="ARBA00007749"/>
    </source>
</evidence>
<comment type="caution">
    <text evidence="7">The sequence shown here is derived from an EMBL/GenBank/DDBJ whole genome shotgun (WGS) entry which is preliminary data.</text>
</comment>
<organism evidence="7 8">
    <name type="scientific">Pseudoduganella aquatica</name>
    <dbReference type="NCBI Taxonomy" id="2660641"/>
    <lineage>
        <taxon>Bacteria</taxon>
        <taxon>Pseudomonadati</taxon>
        <taxon>Pseudomonadota</taxon>
        <taxon>Betaproteobacteria</taxon>
        <taxon>Burkholderiales</taxon>
        <taxon>Oxalobacteraceae</taxon>
        <taxon>Telluria group</taxon>
        <taxon>Pseudoduganella</taxon>
    </lineage>
</organism>
<comment type="similarity">
    <text evidence="1">Belongs to the metallo-beta-lactamase superfamily.</text>
</comment>
<evidence type="ECO:0000256" key="5">
    <source>
        <dbReference type="SAM" id="SignalP"/>
    </source>
</evidence>
<feature type="domain" description="Metallo-beta-lactamase" evidence="6">
    <location>
        <begin position="91"/>
        <end position="296"/>
    </location>
</feature>
<dbReference type="Pfam" id="PF00753">
    <property type="entry name" value="Lactamase_B"/>
    <property type="match status" value="1"/>
</dbReference>
<dbReference type="Proteomes" id="UP000450676">
    <property type="component" value="Unassembled WGS sequence"/>
</dbReference>
<feature type="chain" id="PRO_5030775283" evidence="5">
    <location>
        <begin position="30"/>
        <end position="329"/>
    </location>
</feature>
<keyword evidence="2" id="KW-0479">Metal-binding</keyword>
<keyword evidence="8" id="KW-1185">Reference proteome</keyword>
<evidence type="ECO:0000256" key="4">
    <source>
        <dbReference type="ARBA" id="ARBA00022833"/>
    </source>
</evidence>
<sequence length="329" mass="34697">MAATTTRFTLPLMAAAMLQFAPLAPPAQAGAPQVRSQAPGYYRMMLGDFEITVLSDGTHAFPIDTVMNNITPAQIGRGLDDAGLAQPLQGSINAFLINTGSRLILVDAGAGALYGDCCGKLLEHLRAAGYKPEQVDTVLLTHLHKDHAGGVMRQGAAAFPNAVLRMAQGEAHYWLSASAQAAAPEFLRSFFDSARAAVAPYQAAGRFQPYAAFGQLEPGVRALPAPGHTPGHAAYLVESRGRQLLVWGDIVHVAPLQFPHPEATVKYDSDAADAQRQRRALLDMAASQRMVVGAAHIAFPGLGRIGAPGGASPGYRWLPVNYEGAPGAD</sequence>
<evidence type="ECO:0000256" key="2">
    <source>
        <dbReference type="ARBA" id="ARBA00022723"/>
    </source>
</evidence>
<keyword evidence="4" id="KW-0862">Zinc</keyword>
<dbReference type="SMART" id="SM00849">
    <property type="entry name" value="Lactamase_B"/>
    <property type="match status" value="1"/>
</dbReference>
<dbReference type="AlphaFoldDB" id="A0A7X4KLJ7"/>
<dbReference type="SUPFAM" id="SSF56281">
    <property type="entry name" value="Metallo-hydrolase/oxidoreductase"/>
    <property type="match status" value="1"/>
</dbReference>
<reference evidence="7 8" key="1">
    <citation type="submission" date="2019-12" db="EMBL/GenBank/DDBJ databases">
        <title>Novel species isolated from a subtropical stream in China.</title>
        <authorList>
            <person name="Lu H."/>
        </authorList>
    </citation>
    <scope>NUCLEOTIDE SEQUENCE [LARGE SCALE GENOMIC DNA]</scope>
    <source>
        <strain evidence="7 8">FT127W</strain>
    </source>
</reference>
<dbReference type="GO" id="GO:0046872">
    <property type="term" value="F:metal ion binding"/>
    <property type="evidence" value="ECO:0007669"/>
    <property type="project" value="UniProtKB-KW"/>
</dbReference>